<dbReference type="GeneTree" id="ENSGT00390000013867"/>
<evidence type="ECO:0008006" key="3">
    <source>
        <dbReference type="Google" id="ProtNLM"/>
    </source>
</evidence>
<dbReference type="SUPFAM" id="SSF56219">
    <property type="entry name" value="DNase I-like"/>
    <property type="match status" value="1"/>
</dbReference>
<dbReference type="PANTHER" id="PTHR11373">
    <property type="entry name" value="DEOXYNUCLEOSIDE TRIPHOSPHATE TRIPHOSPHOHYDROLASE"/>
    <property type="match status" value="1"/>
</dbReference>
<dbReference type="Gene3D" id="3.30.70.2760">
    <property type="match status" value="1"/>
</dbReference>
<protein>
    <recommendedName>
        <fullName evidence="3">Endonuclease/exonuclease/phosphatase domain-containing protein</fullName>
    </recommendedName>
</protein>
<dbReference type="GO" id="GO:0006203">
    <property type="term" value="P:dGTP catabolic process"/>
    <property type="evidence" value="ECO:0007669"/>
    <property type="project" value="TreeGrafter"/>
</dbReference>
<dbReference type="Gene3D" id="3.60.10.10">
    <property type="entry name" value="Endonuclease/exonuclease/phosphatase"/>
    <property type="match status" value="1"/>
</dbReference>
<dbReference type="InParanoid" id="A0A3Q3G912"/>
<proteinExistence type="predicted"/>
<dbReference type="GO" id="GO:0051607">
    <property type="term" value="P:defense response to virus"/>
    <property type="evidence" value="ECO:0007669"/>
    <property type="project" value="TreeGrafter"/>
</dbReference>
<dbReference type="SUPFAM" id="SSF109604">
    <property type="entry name" value="HD-domain/PDEase-like"/>
    <property type="match status" value="1"/>
</dbReference>
<dbReference type="Proteomes" id="UP000261660">
    <property type="component" value="Unplaced"/>
</dbReference>
<dbReference type="GO" id="GO:0005634">
    <property type="term" value="C:nucleus"/>
    <property type="evidence" value="ECO:0007669"/>
    <property type="project" value="TreeGrafter"/>
</dbReference>
<reference evidence="1" key="2">
    <citation type="submission" date="2025-09" db="UniProtKB">
        <authorList>
            <consortium name="Ensembl"/>
        </authorList>
    </citation>
    <scope>IDENTIFICATION</scope>
</reference>
<dbReference type="InterPro" id="IPR050135">
    <property type="entry name" value="dGTPase-like"/>
</dbReference>
<accession>A0A3Q3G912</accession>
<evidence type="ECO:0000313" key="2">
    <source>
        <dbReference type="Proteomes" id="UP000261660"/>
    </source>
</evidence>
<dbReference type="PANTHER" id="PTHR11373:SF4">
    <property type="entry name" value="DEOXYNUCLEOSIDE TRIPHOSPHATE TRIPHOSPHOHYDROLASE SAMHD1"/>
    <property type="match status" value="1"/>
</dbReference>
<dbReference type="AlphaFoldDB" id="A0A3Q3G912"/>
<organism evidence="1 2">
    <name type="scientific">Labrus bergylta</name>
    <name type="common">ballan wrasse</name>
    <dbReference type="NCBI Taxonomy" id="56723"/>
    <lineage>
        <taxon>Eukaryota</taxon>
        <taxon>Metazoa</taxon>
        <taxon>Chordata</taxon>
        <taxon>Craniata</taxon>
        <taxon>Vertebrata</taxon>
        <taxon>Euteleostomi</taxon>
        <taxon>Actinopterygii</taxon>
        <taxon>Neopterygii</taxon>
        <taxon>Teleostei</taxon>
        <taxon>Neoteleostei</taxon>
        <taxon>Acanthomorphata</taxon>
        <taxon>Eupercaria</taxon>
        <taxon>Labriformes</taxon>
        <taxon>Labridae</taxon>
        <taxon>Labrus</taxon>
    </lineage>
</organism>
<dbReference type="InterPro" id="IPR036691">
    <property type="entry name" value="Endo/exonu/phosph_ase_sf"/>
</dbReference>
<dbReference type="STRING" id="56723.ENSLBEP00000027443"/>
<keyword evidence="2" id="KW-1185">Reference proteome</keyword>
<dbReference type="GO" id="GO:0008832">
    <property type="term" value="F:dGTPase activity"/>
    <property type="evidence" value="ECO:0007669"/>
    <property type="project" value="TreeGrafter"/>
</dbReference>
<dbReference type="Gene3D" id="1.10.3210.10">
    <property type="entry name" value="Hypothetical protein af1432"/>
    <property type="match status" value="1"/>
</dbReference>
<dbReference type="GO" id="GO:0045088">
    <property type="term" value="P:regulation of innate immune response"/>
    <property type="evidence" value="ECO:0007669"/>
    <property type="project" value="TreeGrafter"/>
</dbReference>
<reference evidence="1" key="1">
    <citation type="submission" date="2025-08" db="UniProtKB">
        <authorList>
            <consortium name="Ensembl"/>
        </authorList>
    </citation>
    <scope>IDENTIFICATION</scope>
</reference>
<evidence type="ECO:0000313" key="1">
    <source>
        <dbReference type="Ensembl" id="ENSLBEP00000027443.1"/>
    </source>
</evidence>
<name>A0A3Q3G912_9LABR</name>
<sequence>MLDHLVEQNNFKPTMKKYGLKPEEDITFIKEMIAGPLQESKEQEWPYKGRPKEKSFLYEIVSNKKNGVDVDKFDYLARDSSYLGTMNNFDFRRFLQFARVCEVEDKDCKEGKRKTICTRDKKEDHMYDLFYIRHCLHKRACQHKVNQIIQEMIAEAFFKADGHMQIKGSGGRMFTLSTANEDMEAYTKLTDNVFEEILKSSCSELKKAREILQNIISRKIYKFVGETMRQVPIQDWESLIPSWKKGLAEGERNLTPKDFEILVIEMDYGMDDKDPIQHVHFYSKSELDKAKPMPEEKLVALCQPRLHPAERPDIPAELRRKRRGCRAGVKCREKKRRYKPSVPSLIMGNVRSLPNKMEELTALTRLQREYRECSIMQFTETWLNELTPDTLVTLDGFHLVRADRSARESGKKKGGGIAMYVNERWCNSGHITVKEQRCTKDVELLAVSIRPYYLPREFSHVIAVTVYIPPSADAAAACELIHSVVSQLQTSHPQSLTLISGDFNHVSLSATLPTFTQYVDCHTRDNKTLDLLYANTKAAYRSSPLPPLGRSDHNLVRLQTIYIPMVKKQPPHNQVCEEVV</sequence>
<dbReference type="Ensembl" id="ENSLBET00000028755.1">
    <property type="protein sequence ID" value="ENSLBEP00000027443.1"/>
    <property type="gene ID" value="ENSLBEG00000020795.1"/>
</dbReference>